<keyword evidence="1" id="KW-0614">Plasmid</keyword>
<dbReference type="AlphaFoldDB" id="A0A0B5AY20"/>
<dbReference type="Proteomes" id="UP000031449">
    <property type="component" value="Plasmid unnamed"/>
</dbReference>
<proteinExistence type="predicted"/>
<geneLocation type="plasmid" evidence="2"/>
<dbReference type="KEGG" id="jeo:JMA_42750"/>
<organism evidence="1 2">
    <name type="scientific">Jeotgalibacillus malaysiensis</name>
    <dbReference type="NCBI Taxonomy" id="1508404"/>
    <lineage>
        <taxon>Bacteria</taxon>
        <taxon>Bacillati</taxon>
        <taxon>Bacillota</taxon>
        <taxon>Bacilli</taxon>
        <taxon>Bacillales</taxon>
        <taxon>Caryophanaceae</taxon>
        <taxon>Jeotgalibacillus</taxon>
    </lineage>
</organism>
<gene>
    <name evidence="1" type="ORF">JMA_42750</name>
</gene>
<sequence>MAQYMVSARNEKEACEFASKITGKHAKLTAFKVESEQSLRNFGHLKYGKTAPRYQLKKPKHF</sequence>
<dbReference type="BioCyc" id="JESP1508404:G14D9-13598-MONOMER"/>
<name>A0A0B5AY20_9BACL</name>
<dbReference type="EMBL" id="CP009417">
    <property type="protein sequence ID" value="AJD93592.1"/>
    <property type="molecule type" value="Genomic_DNA"/>
</dbReference>
<keyword evidence="2" id="KW-1185">Reference proteome</keyword>
<protein>
    <submittedName>
        <fullName evidence="1">Uncharacterized protein</fullName>
    </submittedName>
</protein>
<evidence type="ECO:0000313" key="2">
    <source>
        <dbReference type="Proteomes" id="UP000031449"/>
    </source>
</evidence>
<accession>A0A0B5AY20</accession>
<dbReference type="HOGENOM" id="CLU_2898187_0_0_9"/>
<evidence type="ECO:0000313" key="1">
    <source>
        <dbReference type="EMBL" id="AJD93592.1"/>
    </source>
</evidence>
<reference evidence="1 2" key="1">
    <citation type="submission" date="2014-08" db="EMBL/GenBank/DDBJ databases">
        <title>Complete genome of a marine bacteria Jeotgalibacillus malaysiensis.</title>
        <authorList>
            <person name="Yaakop A.S."/>
            <person name="Chan K.-G."/>
            <person name="Goh K.M."/>
        </authorList>
    </citation>
    <scope>NUCLEOTIDE SEQUENCE [LARGE SCALE GENOMIC DNA]</scope>
    <source>
        <strain evidence="1 2">D5</strain>
        <plasmid evidence="2">Plasmid</plasmid>
    </source>
</reference>